<organism evidence="1 2">
    <name type="scientific">Trichormus variabilis SAG 1403-4b</name>
    <dbReference type="NCBI Taxonomy" id="447716"/>
    <lineage>
        <taxon>Bacteria</taxon>
        <taxon>Bacillati</taxon>
        <taxon>Cyanobacteriota</taxon>
        <taxon>Cyanophyceae</taxon>
        <taxon>Nostocales</taxon>
        <taxon>Nostocaceae</taxon>
        <taxon>Trichormus</taxon>
    </lineage>
</organism>
<reference evidence="1 2" key="1">
    <citation type="journal article" date="2019" name="Genome Biol. Evol.">
        <title>Day and night: Metabolic profiles and evolutionary relationships of six axenic non-marine cyanobacteria.</title>
        <authorList>
            <person name="Will S.E."/>
            <person name="Henke P."/>
            <person name="Boedeker C."/>
            <person name="Huang S."/>
            <person name="Brinkmann H."/>
            <person name="Rohde M."/>
            <person name="Jarek M."/>
            <person name="Friedl T."/>
            <person name="Seufert S."/>
            <person name="Schumacher M."/>
            <person name="Overmann J."/>
            <person name="Neumann-Schaal M."/>
            <person name="Petersen J."/>
        </authorList>
    </citation>
    <scope>NUCLEOTIDE SEQUENCE [LARGE SCALE GENOMIC DNA]</scope>
    <source>
        <strain evidence="1 2">SAG 1403-4b</strain>
    </source>
</reference>
<sequence length="212" mass="23440">MATNTLSISDISLVQVRLVEVRDTGHINVNDRHFALKAGASIDITSSLCKGINTITLVVNTNSIKDDPLRLVNGPCEWLGRFEVYVDGAIAGSYSKQGAYIIGGKENIIASIEVNVVRDASKPTVMQLINQLQRVQGITDANKTDFSKSHPHLVFKNGVTIHTWKNYAGVDHVFITDRSGKCVYGGYVGWIHSKYLEIALQTLHNELREYIV</sequence>
<gene>
    <name evidence="1" type="ORF">DSM107003_08650</name>
</gene>
<dbReference type="OrthoDB" id="528836at2"/>
<dbReference type="AlphaFoldDB" id="A0A3S1AT96"/>
<dbReference type="RefSeq" id="WP_127052437.1">
    <property type="nucleotide sequence ID" value="NZ_RSCM01000002.1"/>
</dbReference>
<proteinExistence type="predicted"/>
<dbReference type="EMBL" id="RSCM01000002">
    <property type="protein sequence ID" value="RUS98846.1"/>
    <property type="molecule type" value="Genomic_DNA"/>
</dbReference>
<protein>
    <submittedName>
        <fullName evidence="1">Uncharacterized protein</fullName>
    </submittedName>
</protein>
<keyword evidence="2" id="KW-1185">Reference proteome</keyword>
<dbReference type="Proteomes" id="UP000276103">
    <property type="component" value="Unassembled WGS sequence"/>
</dbReference>
<comment type="caution">
    <text evidence="1">The sequence shown here is derived from an EMBL/GenBank/DDBJ whole genome shotgun (WGS) entry which is preliminary data.</text>
</comment>
<evidence type="ECO:0000313" key="1">
    <source>
        <dbReference type="EMBL" id="RUS98846.1"/>
    </source>
</evidence>
<accession>A0A3S1AT96</accession>
<name>A0A3S1AT96_ANAVA</name>
<evidence type="ECO:0000313" key="2">
    <source>
        <dbReference type="Proteomes" id="UP000276103"/>
    </source>
</evidence>